<keyword evidence="2" id="KW-1185">Reference proteome</keyword>
<evidence type="ECO:0000313" key="1">
    <source>
        <dbReference type="EMBL" id="CAG8847497.1"/>
    </source>
</evidence>
<evidence type="ECO:0000313" key="2">
    <source>
        <dbReference type="Proteomes" id="UP000789920"/>
    </source>
</evidence>
<gene>
    <name evidence="1" type="ORF">RPERSI_LOCUS34663</name>
</gene>
<comment type="caution">
    <text evidence="1">The sequence shown here is derived from an EMBL/GenBank/DDBJ whole genome shotgun (WGS) entry which is preliminary data.</text>
</comment>
<proteinExistence type="predicted"/>
<feature type="non-terminal residue" evidence="1">
    <location>
        <position position="46"/>
    </location>
</feature>
<reference evidence="1" key="1">
    <citation type="submission" date="2021-06" db="EMBL/GenBank/DDBJ databases">
        <authorList>
            <person name="Kallberg Y."/>
            <person name="Tangrot J."/>
            <person name="Rosling A."/>
        </authorList>
    </citation>
    <scope>NUCLEOTIDE SEQUENCE</scope>
    <source>
        <strain evidence="1">MA461A</strain>
    </source>
</reference>
<protein>
    <submittedName>
        <fullName evidence="1">8081_t:CDS:1</fullName>
    </submittedName>
</protein>
<feature type="non-terminal residue" evidence="1">
    <location>
        <position position="1"/>
    </location>
</feature>
<accession>A0ACA9SS21</accession>
<name>A0ACA9SS21_9GLOM</name>
<organism evidence="1 2">
    <name type="scientific">Racocetra persica</name>
    <dbReference type="NCBI Taxonomy" id="160502"/>
    <lineage>
        <taxon>Eukaryota</taxon>
        <taxon>Fungi</taxon>
        <taxon>Fungi incertae sedis</taxon>
        <taxon>Mucoromycota</taxon>
        <taxon>Glomeromycotina</taxon>
        <taxon>Glomeromycetes</taxon>
        <taxon>Diversisporales</taxon>
        <taxon>Gigasporaceae</taxon>
        <taxon>Racocetra</taxon>
    </lineage>
</organism>
<dbReference type="EMBL" id="CAJVQC010156248">
    <property type="protein sequence ID" value="CAG8847497.1"/>
    <property type="molecule type" value="Genomic_DNA"/>
</dbReference>
<sequence length="46" mass="5286">YSQANYQNTRIPAYFTKTHKNKKQPRPTPISTTTTTDMQILQSPST</sequence>
<dbReference type="Proteomes" id="UP000789920">
    <property type="component" value="Unassembled WGS sequence"/>
</dbReference>